<evidence type="ECO:0000256" key="1">
    <source>
        <dbReference type="SAM" id="MobiDB-lite"/>
    </source>
</evidence>
<proteinExistence type="predicted"/>
<reference evidence="2" key="1">
    <citation type="submission" date="2018-02" db="EMBL/GenBank/DDBJ databases">
        <title>Rhizophora mucronata_Transcriptome.</title>
        <authorList>
            <person name="Meera S.P."/>
            <person name="Sreeshan A."/>
            <person name="Augustine A."/>
        </authorList>
    </citation>
    <scope>NUCLEOTIDE SEQUENCE</scope>
    <source>
        <tissue evidence="2">Leaf</tissue>
    </source>
</reference>
<protein>
    <submittedName>
        <fullName evidence="2">Uncharacterized protein</fullName>
    </submittedName>
</protein>
<feature type="compositionally biased region" description="Basic and acidic residues" evidence="1">
    <location>
        <begin position="33"/>
        <end position="47"/>
    </location>
</feature>
<evidence type="ECO:0000313" key="2">
    <source>
        <dbReference type="EMBL" id="MBX57191.1"/>
    </source>
</evidence>
<accession>A0A2P2PR65</accession>
<dbReference type="EMBL" id="GGEC01076707">
    <property type="protein sequence ID" value="MBX57191.1"/>
    <property type="molecule type" value="Transcribed_RNA"/>
</dbReference>
<name>A0A2P2PR65_RHIMU</name>
<sequence>MSSRQPFSCSPSSVKSNASKHLLTRNAVVSDSGSKRKLERRTIRATS</sequence>
<dbReference type="AlphaFoldDB" id="A0A2P2PR65"/>
<feature type="compositionally biased region" description="Low complexity" evidence="1">
    <location>
        <begin position="1"/>
        <end position="13"/>
    </location>
</feature>
<organism evidence="2">
    <name type="scientific">Rhizophora mucronata</name>
    <name type="common">Asiatic mangrove</name>
    <dbReference type="NCBI Taxonomy" id="61149"/>
    <lineage>
        <taxon>Eukaryota</taxon>
        <taxon>Viridiplantae</taxon>
        <taxon>Streptophyta</taxon>
        <taxon>Embryophyta</taxon>
        <taxon>Tracheophyta</taxon>
        <taxon>Spermatophyta</taxon>
        <taxon>Magnoliopsida</taxon>
        <taxon>eudicotyledons</taxon>
        <taxon>Gunneridae</taxon>
        <taxon>Pentapetalae</taxon>
        <taxon>rosids</taxon>
        <taxon>fabids</taxon>
        <taxon>Malpighiales</taxon>
        <taxon>Rhizophoraceae</taxon>
        <taxon>Rhizophora</taxon>
    </lineage>
</organism>
<feature type="region of interest" description="Disordered" evidence="1">
    <location>
        <begin position="1"/>
        <end position="47"/>
    </location>
</feature>